<dbReference type="PANTHER" id="PTHR23099">
    <property type="entry name" value="TRANSCRIPTIONAL REGULATOR"/>
    <property type="match status" value="1"/>
</dbReference>
<feature type="region of interest" description="Disordered" evidence="1">
    <location>
        <begin position="1"/>
        <end position="399"/>
    </location>
</feature>
<feature type="compositionally biased region" description="Basic residues" evidence="1">
    <location>
        <begin position="668"/>
        <end position="679"/>
    </location>
</feature>
<dbReference type="SMART" id="SM00731">
    <property type="entry name" value="SprT"/>
    <property type="match status" value="1"/>
</dbReference>
<keyword evidence="3" id="KW-1185">Reference proteome</keyword>
<protein>
    <submittedName>
        <fullName evidence="2">SprT family metallopeptidase</fullName>
    </submittedName>
</protein>
<dbReference type="Proteomes" id="UP000452235">
    <property type="component" value="Unassembled WGS sequence"/>
</dbReference>
<evidence type="ECO:0000313" key="2">
    <source>
        <dbReference type="EMBL" id="GFF17171.1"/>
    </source>
</evidence>
<dbReference type="AlphaFoldDB" id="A0A5M3YX45"/>
<comment type="caution">
    <text evidence="2">The sequence shown here is derived from an EMBL/GenBank/DDBJ whole genome shotgun (WGS) entry which is preliminary data.</text>
</comment>
<dbReference type="InterPro" id="IPR035240">
    <property type="entry name" value="SprT_Zn_ribbon"/>
</dbReference>
<dbReference type="VEuPathDB" id="FungiDB:ATEG_03274"/>
<feature type="compositionally biased region" description="Basic and acidic residues" evidence="1">
    <location>
        <begin position="443"/>
        <end position="459"/>
    </location>
</feature>
<sequence>MARLNLASPVKGDTTQKKPKNYRKIGLKTPLQRRFRDASPDSSPEDDNASRSTSRAPRTTDMLSQVKSRSQRTGKKPAGGIFDIFSDSDGASDREQQKKTRKHTGTSSRAAVEKSALKLAPVNSMLLAPLQQQSRGRQARKSETYDYSKENDPTEHHQDDDEYHSSISRNPSDASSRRSPTRRTLRQDPAGNANEDRRSLFFNYRQPEIHLDDGESEDNGFDSMDDFIVSDNEDPDGETSGNERAEDEDVTIKNLPPPKPKKRLIKGRRLSPEEELKKALQSSSQKGTFILEPSLPAEIVKLSPEKPRRFFQNRNNMSEKQDKQDRDMIPEKTDNQSLDVHSDSDDPSSQLQQDLFDAITKFNALSTEPREPTLETPPSSPSGTKLRSPTRHKIHIPPTPYRESVDAFWSQEATNEWIDQHSPHKLDRFLKDFAEDSDDNEADRDLMPRRGVTKKEPKGPSKTALKKAEVEQRKAAMARRKSFDGKKAALAEDFFKTLDDAVTGGRIQQLAEETGGVQITWSKTLQTTAGRASWKREKQAKAEDTPSTSKHHATIELAERIIDSEDRLLNTLAHEYCHLANFMISNIHNNPHGASFKLWGYKCKEALKSHPVYGGRVEVTTKHSYKIDYKYVWCCVDCGQNYGRHSKSIDTSRARCGKCQGLLQQIKPKPRNVSPRKKQSPQPQPAVDDVVEVLGAVSLG</sequence>
<dbReference type="GO" id="GO:0005634">
    <property type="term" value="C:nucleus"/>
    <property type="evidence" value="ECO:0007669"/>
    <property type="project" value="TreeGrafter"/>
</dbReference>
<dbReference type="Pfam" id="PF17283">
    <property type="entry name" value="Zn_ribbon_SprT"/>
    <property type="match status" value="1"/>
</dbReference>
<evidence type="ECO:0000256" key="1">
    <source>
        <dbReference type="SAM" id="MobiDB-lite"/>
    </source>
</evidence>
<name>A0A5M3YX45_ASPTE</name>
<dbReference type="OrthoDB" id="20772at2759"/>
<gene>
    <name evidence="2" type="ORF">ATEIFO6365_0006050800</name>
</gene>
<reference evidence="2 3" key="1">
    <citation type="submission" date="2020-01" db="EMBL/GenBank/DDBJ databases">
        <title>Aspergillus terreus IFO 6365 whole genome shotgun sequence.</title>
        <authorList>
            <person name="Kanamasa S."/>
            <person name="Takahashi H."/>
        </authorList>
    </citation>
    <scope>NUCLEOTIDE SEQUENCE [LARGE SCALE GENOMIC DNA]</scope>
    <source>
        <strain evidence="2 3">IFO 6365</strain>
    </source>
</reference>
<feature type="compositionally biased region" description="Basic and acidic residues" evidence="1">
    <location>
        <begin position="317"/>
        <end position="344"/>
    </location>
</feature>
<feature type="compositionally biased region" description="Basic residues" evidence="1">
    <location>
        <begin position="17"/>
        <end position="26"/>
    </location>
</feature>
<dbReference type="InterPro" id="IPR006640">
    <property type="entry name" value="SprT-like_domain"/>
</dbReference>
<feature type="compositionally biased region" description="Basic and acidic residues" evidence="1">
    <location>
        <begin position="140"/>
        <end position="159"/>
    </location>
</feature>
<feature type="compositionally biased region" description="Acidic residues" evidence="1">
    <location>
        <begin position="214"/>
        <end position="225"/>
    </location>
</feature>
<feature type="compositionally biased region" description="Polar residues" evidence="1">
    <location>
        <begin position="50"/>
        <end position="68"/>
    </location>
</feature>
<feature type="region of interest" description="Disordered" evidence="1">
    <location>
        <begin position="668"/>
        <end position="688"/>
    </location>
</feature>
<feature type="region of interest" description="Disordered" evidence="1">
    <location>
        <begin position="434"/>
        <end position="465"/>
    </location>
</feature>
<dbReference type="PANTHER" id="PTHR23099:SF0">
    <property type="entry name" value="GERM CELL NUCLEAR ACIDIC PROTEIN"/>
    <property type="match status" value="1"/>
</dbReference>
<evidence type="ECO:0000313" key="3">
    <source>
        <dbReference type="Proteomes" id="UP000452235"/>
    </source>
</evidence>
<dbReference type="Pfam" id="PF10263">
    <property type="entry name" value="SprT-like"/>
    <property type="match status" value="1"/>
</dbReference>
<dbReference type="EMBL" id="BLJY01000006">
    <property type="protein sequence ID" value="GFF17171.1"/>
    <property type="molecule type" value="Genomic_DNA"/>
</dbReference>
<organism evidence="2 3">
    <name type="scientific">Aspergillus terreus</name>
    <dbReference type="NCBI Taxonomy" id="33178"/>
    <lineage>
        <taxon>Eukaryota</taxon>
        <taxon>Fungi</taxon>
        <taxon>Dikarya</taxon>
        <taxon>Ascomycota</taxon>
        <taxon>Pezizomycotina</taxon>
        <taxon>Eurotiomycetes</taxon>
        <taxon>Eurotiomycetidae</taxon>
        <taxon>Eurotiales</taxon>
        <taxon>Aspergillaceae</taxon>
        <taxon>Aspergillus</taxon>
        <taxon>Aspergillus subgen. Circumdati</taxon>
    </lineage>
</organism>
<proteinExistence type="predicted"/>
<feature type="compositionally biased region" description="Polar residues" evidence="1">
    <location>
        <begin position="165"/>
        <end position="174"/>
    </location>
</feature>
<feature type="compositionally biased region" description="Basic residues" evidence="1">
    <location>
        <begin position="259"/>
        <end position="269"/>
    </location>
</feature>
<dbReference type="GO" id="GO:0006950">
    <property type="term" value="P:response to stress"/>
    <property type="evidence" value="ECO:0007669"/>
    <property type="project" value="UniProtKB-ARBA"/>
</dbReference>
<accession>A0A5M3YX45</accession>